<feature type="chain" id="PRO_5037274509" evidence="2">
    <location>
        <begin position="20"/>
        <end position="559"/>
    </location>
</feature>
<dbReference type="InterPro" id="IPR026444">
    <property type="entry name" value="Secre_tail"/>
</dbReference>
<feature type="signal peptide" evidence="2">
    <location>
        <begin position="1"/>
        <end position="19"/>
    </location>
</feature>
<dbReference type="RefSeq" id="WP_196286312.1">
    <property type="nucleotide sequence ID" value="NZ_JADQDP010000002.1"/>
</dbReference>
<dbReference type="Pfam" id="PF13517">
    <property type="entry name" value="FG-GAP_3"/>
    <property type="match status" value="4"/>
</dbReference>
<accession>A0A931BI44</accession>
<proteinExistence type="predicted"/>
<keyword evidence="4" id="KW-1185">Reference proteome</keyword>
<name>A0A931BI44_9BACT</name>
<sequence>MKKSYATLPMLLLASSAWGQPVSSLVPARNAPAANRATVVSATLAAPAPMAALRVFSAQAGGRKAGSSTVSGNAVTFAPAVDFRPGETVTTSLTGASPHVWQFVAAATGGTGTFTTTTSVNTAPGQTSGSTATITPADLDGDGDLDVLVPGGYGSGLLAWYLNDGSGQLTSANRFISVANNAEQVAVGDIDGDGDLDVVACAARPSQFDIARNDGAGNFTVSAVSTSAVNTSASSLLLFDADGDGDLDMAYYNWNSAAPRQFEVRLNNGTGSFGAAMATTVPAQYGYATLQPGDLDQDGDLDLVLCCNGNGVDSFAQPFFNNGAGSYTAGPVYPAANYSGGAALGDVDGDGDLDLAVVDYQMASPVRLLLNNGAGVFAAGATLTSGSGAQRAAFADLDGDGDLDLLVHGVGDFVHLNDGRGGFGAAATVASSGAPRGLAVADMDNDGDLDVLAIETAVNAPLLLRRNANRTTSATRPQLTTAFRCWPNPTASTGQLWIELPTAAPATATLHDALGRLVRQQAFNGQATSLTTNGLGPGVYLLTVQAAALAPLTQRVVVE</sequence>
<keyword evidence="1 2" id="KW-0732">Signal</keyword>
<comment type="caution">
    <text evidence="3">The sequence shown here is derived from an EMBL/GenBank/DDBJ whole genome shotgun (WGS) entry which is preliminary data.</text>
</comment>
<gene>
    <name evidence="3" type="ORF">I2I01_10100</name>
</gene>
<evidence type="ECO:0000256" key="2">
    <source>
        <dbReference type="SAM" id="SignalP"/>
    </source>
</evidence>
<dbReference type="InterPro" id="IPR028994">
    <property type="entry name" value="Integrin_alpha_N"/>
</dbReference>
<evidence type="ECO:0000313" key="4">
    <source>
        <dbReference type="Proteomes" id="UP000645610"/>
    </source>
</evidence>
<dbReference type="SUPFAM" id="SSF69318">
    <property type="entry name" value="Integrin alpha N-terminal domain"/>
    <property type="match status" value="1"/>
</dbReference>
<organism evidence="3 4">
    <name type="scientific">Hymenobacter properus</name>
    <dbReference type="NCBI Taxonomy" id="2791026"/>
    <lineage>
        <taxon>Bacteria</taxon>
        <taxon>Pseudomonadati</taxon>
        <taxon>Bacteroidota</taxon>
        <taxon>Cytophagia</taxon>
        <taxon>Cytophagales</taxon>
        <taxon>Hymenobacteraceae</taxon>
        <taxon>Hymenobacter</taxon>
    </lineage>
</organism>
<dbReference type="PANTHER" id="PTHR46580:SF4">
    <property type="entry name" value="ATP_GTP-BINDING PROTEIN"/>
    <property type="match status" value="1"/>
</dbReference>
<reference evidence="3 4" key="1">
    <citation type="submission" date="2020-11" db="EMBL/GenBank/DDBJ databases">
        <authorList>
            <person name="Kim M.K."/>
        </authorList>
    </citation>
    <scope>NUCLEOTIDE SEQUENCE [LARGE SCALE GENOMIC DNA]</scope>
    <source>
        <strain evidence="3 4">BT439</strain>
    </source>
</reference>
<dbReference type="EMBL" id="JADQDP010000002">
    <property type="protein sequence ID" value="MBF9141986.1"/>
    <property type="molecule type" value="Genomic_DNA"/>
</dbReference>
<dbReference type="Proteomes" id="UP000645610">
    <property type="component" value="Unassembled WGS sequence"/>
</dbReference>
<protein>
    <submittedName>
        <fullName evidence="3">T9SS type A sorting domain-containing protein</fullName>
    </submittedName>
</protein>
<dbReference type="Gene3D" id="2.130.10.130">
    <property type="entry name" value="Integrin alpha, N-terminal"/>
    <property type="match status" value="1"/>
</dbReference>
<dbReference type="PANTHER" id="PTHR46580">
    <property type="entry name" value="SENSOR KINASE-RELATED"/>
    <property type="match status" value="1"/>
</dbReference>
<evidence type="ECO:0000256" key="1">
    <source>
        <dbReference type="ARBA" id="ARBA00022729"/>
    </source>
</evidence>
<dbReference type="InterPro" id="IPR013517">
    <property type="entry name" value="FG-GAP"/>
</dbReference>
<evidence type="ECO:0000313" key="3">
    <source>
        <dbReference type="EMBL" id="MBF9141986.1"/>
    </source>
</evidence>
<dbReference type="AlphaFoldDB" id="A0A931BI44"/>
<dbReference type="NCBIfam" id="TIGR04183">
    <property type="entry name" value="Por_Secre_tail"/>
    <property type="match status" value="1"/>
</dbReference>